<comment type="caution">
    <text evidence="3">The sequence shown here is derived from an EMBL/GenBank/DDBJ whole genome shotgun (WGS) entry which is preliminary data.</text>
</comment>
<keyword evidence="3" id="KW-0378">Hydrolase</keyword>
<feature type="domain" description="Endonuclease/exonuclease/phosphatase" evidence="2">
    <location>
        <begin position="73"/>
        <end position="333"/>
    </location>
</feature>
<dbReference type="SUPFAM" id="SSF143847">
    <property type="entry name" value="XisI-like"/>
    <property type="match status" value="1"/>
</dbReference>
<sequence>MQSFDSNNDPEIECQIICDTEHNHDQLVDIGWQKLQQLKRLLGTCLGIGGLIAIASCGNLLLSANVPGQIRVGTFNLENFDGTNSEKIARVSEIIDRNFDVIGVQEISPIAAKKLQETLQKSHQWDFILGETGGKQRLALFYRQDLIKAQKVTEWRQVNITGTLRSPLVTYLQTAPKDSKTFDFTLVILHQKGGGGKEADRLRKNQSDRLRQEVKKYQQNSQSDPDLIILGDFNSPTWSDQNRGLRDAPITFLTKQIETTAKENCLKKRSLPTTADGRPRFSNRGTGCVIDHIAVSQLPKGAEEEYLPQSIQILSPEKDLGFDGDYFDQVSDHLPVRAVFRVK</sequence>
<evidence type="ECO:0000259" key="2">
    <source>
        <dbReference type="Pfam" id="PF03372"/>
    </source>
</evidence>
<feature type="transmembrane region" description="Helical" evidence="1">
    <location>
        <begin position="41"/>
        <end position="62"/>
    </location>
</feature>
<name>A0ABR7ZY24_9CYAN</name>
<dbReference type="Proteomes" id="UP000642094">
    <property type="component" value="Unassembled WGS sequence"/>
</dbReference>
<gene>
    <name evidence="3" type="ORF">H6F41_09070</name>
</gene>
<dbReference type="InterPro" id="IPR035943">
    <property type="entry name" value="XisI-like_sf"/>
</dbReference>
<protein>
    <submittedName>
        <fullName evidence="3">Endonuclease/exonuclease/phosphatase family protein</fullName>
    </submittedName>
</protein>
<keyword evidence="4" id="KW-1185">Reference proteome</keyword>
<keyword evidence="3" id="KW-0540">Nuclease</keyword>
<dbReference type="InterPro" id="IPR005135">
    <property type="entry name" value="Endo/exonuclease/phosphatase"/>
</dbReference>
<dbReference type="SUPFAM" id="SSF56219">
    <property type="entry name" value="DNase I-like"/>
    <property type="match status" value="1"/>
</dbReference>
<dbReference type="RefSeq" id="WP_190403150.1">
    <property type="nucleotide sequence ID" value="NZ_JACJQB010000014.1"/>
</dbReference>
<dbReference type="GO" id="GO:0004519">
    <property type="term" value="F:endonuclease activity"/>
    <property type="evidence" value="ECO:0007669"/>
    <property type="project" value="UniProtKB-KW"/>
</dbReference>
<keyword evidence="1" id="KW-1133">Transmembrane helix</keyword>
<accession>A0ABR7ZY24</accession>
<dbReference type="InterPro" id="IPR036691">
    <property type="entry name" value="Endo/exonu/phosph_ase_sf"/>
</dbReference>
<keyword evidence="1" id="KW-0812">Transmembrane</keyword>
<dbReference type="PANTHER" id="PTHR11371:SF31">
    <property type="entry name" value="EXTRACELLULAR NUCLEASE"/>
    <property type="match status" value="1"/>
</dbReference>
<proteinExistence type="predicted"/>
<keyword evidence="1" id="KW-0472">Membrane</keyword>
<reference evidence="3 4" key="1">
    <citation type="journal article" date="2020" name="ISME J.">
        <title>Comparative genomics reveals insights into cyanobacterial evolution and habitat adaptation.</title>
        <authorList>
            <person name="Chen M.Y."/>
            <person name="Teng W.K."/>
            <person name="Zhao L."/>
            <person name="Hu C.X."/>
            <person name="Zhou Y.K."/>
            <person name="Han B.P."/>
            <person name="Song L.R."/>
            <person name="Shu W.S."/>
        </authorList>
    </citation>
    <scope>NUCLEOTIDE SEQUENCE [LARGE SCALE GENOMIC DNA]</scope>
    <source>
        <strain evidence="3 4">FACHB-723</strain>
    </source>
</reference>
<dbReference type="Pfam" id="PF03372">
    <property type="entry name" value="Exo_endo_phos"/>
    <property type="match status" value="1"/>
</dbReference>
<keyword evidence="3" id="KW-0255">Endonuclease</keyword>
<dbReference type="PANTHER" id="PTHR11371">
    <property type="entry name" value="DEOXYRIBONUCLEASE"/>
    <property type="match status" value="1"/>
</dbReference>
<evidence type="ECO:0000256" key="1">
    <source>
        <dbReference type="SAM" id="Phobius"/>
    </source>
</evidence>
<dbReference type="EMBL" id="JACJQB010000014">
    <property type="protein sequence ID" value="MBD2188293.1"/>
    <property type="molecule type" value="Genomic_DNA"/>
</dbReference>
<organism evidence="3 4">
    <name type="scientific">Pseudanabaena mucicola FACHB-723</name>
    <dbReference type="NCBI Taxonomy" id="2692860"/>
    <lineage>
        <taxon>Bacteria</taxon>
        <taxon>Bacillati</taxon>
        <taxon>Cyanobacteriota</taxon>
        <taxon>Cyanophyceae</taxon>
        <taxon>Pseudanabaenales</taxon>
        <taxon>Pseudanabaenaceae</taxon>
        <taxon>Pseudanabaena</taxon>
    </lineage>
</organism>
<evidence type="ECO:0000313" key="3">
    <source>
        <dbReference type="EMBL" id="MBD2188293.1"/>
    </source>
</evidence>
<evidence type="ECO:0000313" key="4">
    <source>
        <dbReference type="Proteomes" id="UP000642094"/>
    </source>
</evidence>
<dbReference type="Gene3D" id="3.60.10.10">
    <property type="entry name" value="Endonuclease/exonuclease/phosphatase"/>
    <property type="match status" value="1"/>
</dbReference>